<name>A0A0A0J2S7_9MICO</name>
<comment type="caution">
    <text evidence="1">The sequence shown here is derived from an EMBL/GenBank/DDBJ whole genome shotgun (WGS) entry which is preliminary data.</text>
</comment>
<keyword evidence="2" id="KW-1185">Reference proteome</keyword>
<sequence length="133" mass="14149">MHRLYVLHDPTCPICRRFGAWLVAQPAHVPITLMPAGGPDARAHFPALDHAATMRDITVVSDVGDVWTKEHAWVVALWATRTHRATAERLATRSGLAAAKRMAYAAAGLRAALASPSPPPAPLPTPVVLASAP</sequence>
<dbReference type="eggNOG" id="COG3011">
    <property type="taxonomic scope" value="Bacteria"/>
</dbReference>
<dbReference type="RefSeq" id="WP_052109938.1">
    <property type="nucleotide sequence ID" value="NZ_AVPJ01000010.1"/>
</dbReference>
<organism evidence="1 2">
    <name type="scientific">Knoellia sinensis KCTC 19936</name>
    <dbReference type="NCBI Taxonomy" id="1385520"/>
    <lineage>
        <taxon>Bacteria</taxon>
        <taxon>Bacillati</taxon>
        <taxon>Actinomycetota</taxon>
        <taxon>Actinomycetes</taxon>
        <taxon>Micrococcales</taxon>
        <taxon>Intrasporangiaceae</taxon>
        <taxon>Knoellia</taxon>
    </lineage>
</organism>
<dbReference type="Proteomes" id="UP000030002">
    <property type="component" value="Unassembled WGS sequence"/>
</dbReference>
<evidence type="ECO:0000313" key="1">
    <source>
        <dbReference type="EMBL" id="KGN31695.1"/>
    </source>
</evidence>
<dbReference type="EMBL" id="AVPJ01000010">
    <property type="protein sequence ID" value="KGN31695.1"/>
    <property type="molecule type" value="Genomic_DNA"/>
</dbReference>
<evidence type="ECO:0000313" key="2">
    <source>
        <dbReference type="Proteomes" id="UP000030002"/>
    </source>
</evidence>
<protein>
    <submittedName>
        <fullName evidence="1">Thiol-disulfide oxidoreductase</fullName>
    </submittedName>
</protein>
<gene>
    <name evidence="1" type="ORF">N802_03290</name>
</gene>
<dbReference type="OrthoDB" id="277004at2"/>
<reference evidence="1 2" key="1">
    <citation type="submission" date="2013-08" db="EMBL/GenBank/DDBJ databases">
        <title>The genome sequence of Knoellia sinensis.</title>
        <authorList>
            <person name="Zhu W."/>
            <person name="Wang G."/>
        </authorList>
    </citation>
    <scope>NUCLEOTIDE SEQUENCE [LARGE SCALE GENOMIC DNA]</scope>
    <source>
        <strain evidence="1 2">KCTC 19936</strain>
    </source>
</reference>
<dbReference type="AlphaFoldDB" id="A0A0A0J2S7"/>
<proteinExistence type="predicted"/>
<dbReference type="STRING" id="1385520.N802_03290"/>
<accession>A0A0A0J2S7</accession>